<dbReference type="Proteomes" id="UP001203423">
    <property type="component" value="Unassembled WGS sequence"/>
</dbReference>
<feature type="domain" description="Thoeris protein ThsB TIR-like" evidence="1">
    <location>
        <begin position="8"/>
        <end position="105"/>
    </location>
</feature>
<evidence type="ECO:0000259" key="1">
    <source>
        <dbReference type="Pfam" id="PF08937"/>
    </source>
</evidence>
<dbReference type="EMBL" id="JAKIKS010000004">
    <property type="protein sequence ID" value="MCL1123318.1"/>
    <property type="molecule type" value="Genomic_DNA"/>
</dbReference>
<organism evidence="2 3">
    <name type="scientific">Shewanella surugensis</name>
    <dbReference type="NCBI Taxonomy" id="212020"/>
    <lineage>
        <taxon>Bacteria</taxon>
        <taxon>Pseudomonadati</taxon>
        <taxon>Pseudomonadota</taxon>
        <taxon>Gammaproteobacteria</taxon>
        <taxon>Alteromonadales</taxon>
        <taxon>Shewanellaceae</taxon>
        <taxon>Shewanella</taxon>
    </lineage>
</organism>
<dbReference type="RefSeq" id="WP_248938601.1">
    <property type="nucleotide sequence ID" value="NZ_JAKIKS010000004.1"/>
</dbReference>
<dbReference type="InterPro" id="IPR015032">
    <property type="entry name" value="ThsB__TIR-like_domain"/>
</dbReference>
<proteinExistence type="predicted"/>
<dbReference type="SUPFAM" id="SSF52206">
    <property type="entry name" value="Hypothetical protein MTH538"/>
    <property type="match status" value="1"/>
</dbReference>
<comment type="caution">
    <text evidence="2">The sequence shown here is derived from an EMBL/GenBank/DDBJ whole genome shotgun (WGS) entry which is preliminary data.</text>
</comment>
<reference evidence="2 3" key="1">
    <citation type="submission" date="2022-01" db="EMBL/GenBank/DDBJ databases">
        <title>Whole genome-based taxonomy of the Shewanellaceae.</title>
        <authorList>
            <person name="Martin-Rodriguez A.J."/>
        </authorList>
    </citation>
    <scope>NUCLEOTIDE SEQUENCE [LARGE SCALE GENOMIC DNA]</scope>
    <source>
        <strain evidence="2 3">DSM 17177</strain>
    </source>
</reference>
<gene>
    <name evidence="2" type="ORF">L2764_02175</name>
</gene>
<dbReference type="Gene3D" id="3.40.50.11200">
    <property type="match status" value="1"/>
</dbReference>
<sequence>MSYKNKTYVMFDADTDIRMYRLMTAWKANDNIDFNFHDAHDLNNLRKTTSEDQIKRKLKERLNNTKQAILLVGENTKNLYKFVRWEIEVAMSMDIPIIAVNLCKNNSSTEKTPPILKNKAYFVSVPFEQSKIKHALDKFPSEYHHKKSEAPSDRSYTWK</sequence>
<dbReference type="InterPro" id="IPR036490">
    <property type="entry name" value="ThsB_TIR-like_sf"/>
</dbReference>
<evidence type="ECO:0000313" key="2">
    <source>
        <dbReference type="EMBL" id="MCL1123318.1"/>
    </source>
</evidence>
<accession>A0ABT0L6K9</accession>
<evidence type="ECO:0000313" key="3">
    <source>
        <dbReference type="Proteomes" id="UP001203423"/>
    </source>
</evidence>
<name>A0ABT0L6K9_9GAMM</name>
<protein>
    <submittedName>
        <fullName evidence="2">TIR domain-containing protein</fullName>
    </submittedName>
</protein>
<dbReference type="Pfam" id="PF08937">
    <property type="entry name" value="ThsB_TIR"/>
    <property type="match status" value="1"/>
</dbReference>
<keyword evidence="3" id="KW-1185">Reference proteome</keyword>